<proteinExistence type="predicted"/>
<accession>A0A5M3TAG0</accession>
<evidence type="ECO:0000313" key="2">
    <source>
        <dbReference type="Proteomes" id="UP000326169"/>
    </source>
</evidence>
<sequence length="63" mass="7200">MLFFMVKINPNISNGISTYQPQMLSRAIMSYNRYGMMGVGEVIKPRPFDGGDVKRDSQTNRKL</sequence>
<evidence type="ECO:0000313" key="1">
    <source>
        <dbReference type="EMBL" id="GCE94399.1"/>
    </source>
</evidence>
<keyword evidence="2" id="KW-1185">Reference proteome</keyword>
<organism evidence="1 2">
    <name type="scientific">Limnospira platensis NIES-46</name>
    <dbReference type="NCBI Taxonomy" id="1236695"/>
    <lineage>
        <taxon>Bacteria</taxon>
        <taxon>Bacillati</taxon>
        <taxon>Cyanobacteriota</taxon>
        <taxon>Cyanophyceae</taxon>
        <taxon>Oscillatoriophycideae</taxon>
        <taxon>Oscillatoriales</taxon>
        <taxon>Sirenicapillariaceae</taxon>
        <taxon>Limnospira</taxon>
    </lineage>
</organism>
<gene>
    <name evidence="1" type="ORF">NIES46_24540</name>
</gene>
<comment type="caution">
    <text evidence="1">The sequence shown here is derived from an EMBL/GenBank/DDBJ whole genome shotgun (WGS) entry which is preliminary data.</text>
</comment>
<dbReference type="Proteomes" id="UP000326169">
    <property type="component" value="Unassembled WGS sequence"/>
</dbReference>
<protein>
    <submittedName>
        <fullName evidence="1">Uncharacterized protein</fullName>
    </submittedName>
</protein>
<name>A0A5M3TAG0_LIMPL</name>
<reference evidence="1 2" key="1">
    <citation type="journal article" date="2019" name="J Genomics">
        <title>The Draft Genome of a Hydrogen-producing Cyanobacterium, Arthrospira platensis NIES-46.</title>
        <authorList>
            <person name="Suzuki S."/>
            <person name="Yamaguchi H."/>
            <person name="Kawachi M."/>
        </authorList>
    </citation>
    <scope>NUCLEOTIDE SEQUENCE [LARGE SCALE GENOMIC DNA]</scope>
    <source>
        <strain evidence="1 2">NIES-46</strain>
    </source>
</reference>
<dbReference type="EMBL" id="BIMW01000096">
    <property type="protein sequence ID" value="GCE94399.1"/>
    <property type="molecule type" value="Genomic_DNA"/>
</dbReference>